<keyword evidence="7" id="KW-0784">Thiamine biosynthesis</keyword>
<evidence type="ECO:0000313" key="11">
    <source>
        <dbReference type="Proteomes" id="UP001565220"/>
    </source>
</evidence>
<evidence type="ECO:0000256" key="6">
    <source>
        <dbReference type="ARBA" id="ARBA00013647"/>
    </source>
</evidence>
<keyword evidence="11" id="KW-1185">Reference proteome</keyword>
<comment type="caution">
    <text evidence="10">The sequence shown here is derived from an EMBL/GenBank/DDBJ whole genome shotgun (WGS) entry which is preliminary data.</text>
</comment>
<dbReference type="EMBL" id="JBGFFE010000018">
    <property type="protein sequence ID" value="MEY8764249.1"/>
    <property type="molecule type" value="Genomic_DNA"/>
</dbReference>
<comment type="similarity">
    <text evidence="3">Belongs to the TenA family.</text>
</comment>
<sequence>MANGTLPENKMKWYLIEDSLFLKEYVKACSVGIFKAKNMSDMNLT</sequence>
<evidence type="ECO:0000259" key="9">
    <source>
        <dbReference type="Pfam" id="PF03070"/>
    </source>
</evidence>
<dbReference type="Proteomes" id="UP001565220">
    <property type="component" value="Unassembled WGS sequence"/>
</dbReference>
<evidence type="ECO:0000256" key="8">
    <source>
        <dbReference type="ARBA" id="ARBA00048337"/>
    </source>
</evidence>
<gene>
    <name evidence="10" type="ORF">AB8S09_11460</name>
</gene>
<proteinExistence type="inferred from homology"/>
<evidence type="ECO:0000256" key="4">
    <source>
        <dbReference type="ARBA" id="ARBA00011881"/>
    </source>
</evidence>
<dbReference type="RefSeq" id="WP_294183729.1">
    <property type="nucleotide sequence ID" value="NZ_JBGFFE010000018.1"/>
</dbReference>
<comment type="pathway">
    <text evidence="2">Cofactor biosynthesis; thiamine diphosphate biosynthesis.</text>
</comment>
<feature type="domain" description="Thiaminase-2/PQQC" evidence="9">
    <location>
        <begin position="1"/>
        <end position="42"/>
    </location>
</feature>
<evidence type="ECO:0000256" key="1">
    <source>
        <dbReference type="ARBA" id="ARBA00001881"/>
    </source>
</evidence>
<accession>A0ABV4DZD1</accession>
<dbReference type="InterPro" id="IPR004305">
    <property type="entry name" value="Thiaminase-2/PQQC"/>
</dbReference>
<dbReference type="InterPro" id="IPR016084">
    <property type="entry name" value="Haem_Oase-like_multi-hlx"/>
</dbReference>
<evidence type="ECO:0000313" key="10">
    <source>
        <dbReference type="EMBL" id="MEY8764249.1"/>
    </source>
</evidence>
<protein>
    <recommendedName>
        <fullName evidence="6">Aminopyrimidine aminohydrolase</fullName>
        <ecNumber evidence="5">3.5.99.2</ecNumber>
    </recommendedName>
</protein>
<comment type="subunit">
    <text evidence="4">Homotetramer.</text>
</comment>
<comment type="catalytic activity">
    <reaction evidence="8">
        <text>thiamine + H2O = 5-(2-hydroxyethyl)-4-methylthiazole + 4-amino-5-hydroxymethyl-2-methylpyrimidine + H(+)</text>
        <dbReference type="Rhea" id="RHEA:17509"/>
        <dbReference type="ChEBI" id="CHEBI:15377"/>
        <dbReference type="ChEBI" id="CHEBI:15378"/>
        <dbReference type="ChEBI" id="CHEBI:16892"/>
        <dbReference type="ChEBI" id="CHEBI:17957"/>
        <dbReference type="ChEBI" id="CHEBI:18385"/>
        <dbReference type="EC" id="3.5.99.2"/>
    </reaction>
</comment>
<dbReference type="EC" id="3.5.99.2" evidence="5"/>
<evidence type="ECO:0000256" key="2">
    <source>
        <dbReference type="ARBA" id="ARBA00004948"/>
    </source>
</evidence>
<organism evidence="10 11">
    <name type="scientific">Clostridium lapidicellarium</name>
    <dbReference type="NCBI Taxonomy" id="3240931"/>
    <lineage>
        <taxon>Bacteria</taxon>
        <taxon>Bacillati</taxon>
        <taxon>Bacillota</taxon>
        <taxon>Clostridia</taxon>
        <taxon>Eubacteriales</taxon>
        <taxon>Clostridiaceae</taxon>
        <taxon>Clostridium</taxon>
    </lineage>
</organism>
<dbReference type="Pfam" id="PF03070">
    <property type="entry name" value="TENA_THI-4"/>
    <property type="match status" value="1"/>
</dbReference>
<name>A0ABV4DZD1_9CLOT</name>
<comment type="catalytic activity">
    <reaction evidence="1">
        <text>4-amino-5-aminomethyl-2-methylpyrimidine + H2O = 4-amino-5-hydroxymethyl-2-methylpyrimidine + NH4(+)</text>
        <dbReference type="Rhea" id="RHEA:31799"/>
        <dbReference type="ChEBI" id="CHEBI:15377"/>
        <dbReference type="ChEBI" id="CHEBI:16892"/>
        <dbReference type="ChEBI" id="CHEBI:28938"/>
        <dbReference type="ChEBI" id="CHEBI:63416"/>
        <dbReference type="EC" id="3.5.99.2"/>
    </reaction>
</comment>
<evidence type="ECO:0000256" key="5">
    <source>
        <dbReference type="ARBA" id="ARBA00012684"/>
    </source>
</evidence>
<reference evidence="10 11" key="1">
    <citation type="submission" date="2024-08" db="EMBL/GenBank/DDBJ databases">
        <title>Clostridium lapicellarii sp. nov., and Clostridium renhuaiense sp. nov., two species isolated from the mud in a fermentation cellar used for producing sauce-flavour Chinese liquors.</title>
        <authorList>
            <person name="Yang F."/>
            <person name="Wang H."/>
            <person name="Chen L.Q."/>
            <person name="Zhou N."/>
            <person name="Lu J.J."/>
            <person name="Pu X.X."/>
            <person name="Wan B."/>
            <person name="Wang L."/>
            <person name="Liu S.J."/>
        </authorList>
    </citation>
    <scope>NUCLEOTIDE SEQUENCE [LARGE SCALE GENOMIC DNA]</scope>
    <source>
        <strain evidence="10 11">MT-113</strain>
    </source>
</reference>
<dbReference type="Gene3D" id="1.20.910.10">
    <property type="entry name" value="Heme oxygenase-like"/>
    <property type="match status" value="1"/>
</dbReference>
<evidence type="ECO:0000256" key="3">
    <source>
        <dbReference type="ARBA" id="ARBA00010264"/>
    </source>
</evidence>
<evidence type="ECO:0000256" key="7">
    <source>
        <dbReference type="ARBA" id="ARBA00022977"/>
    </source>
</evidence>
<dbReference type="SUPFAM" id="SSF48613">
    <property type="entry name" value="Heme oxygenase-like"/>
    <property type="match status" value="1"/>
</dbReference>